<name>A0A382CXC8_9ZZZZ</name>
<dbReference type="AlphaFoldDB" id="A0A382CXC8"/>
<keyword evidence="1" id="KW-0812">Transmembrane</keyword>
<dbReference type="InterPro" id="IPR024623">
    <property type="entry name" value="YtxH"/>
</dbReference>
<dbReference type="Pfam" id="PF12732">
    <property type="entry name" value="YtxH"/>
    <property type="match status" value="1"/>
</dbReference>
<evidence type="ECO:0000313" key="2">
    <source>
        <dbReference type="EMBL" id="SVB30509.1"/>
    </source>
</evidence>
<dbReference type="InterPro" id="IPR052928">
    <property type="entry name" value="Desiccation-related_membrane"/>
</dbReference>
<accession>A0A382CXC8</accession>
<dbReference type="PANTHER" id="PTHR35792:SF1">
    <property type="entry name" value="SLL0268 PROTEIN"/>
    <property type="match status" value="1"/>
</dbReference>
<keyword evidence="1" id="KW-1133">Transmembrane helix</keyword>
<evidence type="ECO:0008006" key="3">
    <source>
        <dbReference type="Google" id="ProtNLM"/>
    </source>
</evidence>
<dbReference type="PANTHER" id="PTHR35792">
    <property type="entry name" value="GENERAL STRESS PROTEIN"/>
    <property type="match status" value="1"/>
</dbReference>
<dbReference type="EMBL" id="UINC01036478">
    <property type="protein sequence ID" value="SVB30509.1"/>
    <property type="molecule type" value="Genomic_DNA"/>
</dbReference>
<organism evidence="2">
    <name type="scientific">marine metagenome</name>
    <dbReference type="NCBI Taxonomy" id="408172"/>
    <lineage>
        <taxon>unclassified sequences</taxon>
        <taxon>metagenomes</taxon>
        <taxon>ecological metagenomes</taxon>
    </lineage>
</organism>
<gene>
    <name evidence="2" type="ORF">METZ01_LOCUS183363</name>
</gene>
<evidence type="ECO:0000256" key="1">
    <source>
        <dbReference type="SAM" id="Phobius"/>
    </source>
</evidence>
<feature type="transmembrane region" description="Helical" evidence="1">
    <location>
        <begin position="12"/>
        <end position="31"/>
    </location>
</feature>
<keyword evidence="1" id="KW-0472">Membrane</keyword>
<reference evidence="2" key="1">
    <citation type="submission" date="2018-05" db="EMBL/GenBank/DDBJ databases">
        <authorList>
            <person name="Lanie J.A."/>
            <person name="Ng W.-L."/>
            <person name="Kazmierczak K.M."/>
            <person name="Andrzejewski T.M."/>
            <person name="Davidsen T.M."/>
            <person name="Wayne K.J."/>
            <person name="Tettelin H."/>
            <person name="Glass J.I."/>
            <person name="Rusch D."/>
            <person name="Podicherti R."/>
            <person name="Tsui H.-C.T."/>
            <person name="Winkler M.E."/>
        </authorList>
    </citation>
    <scope>NUCLEOTIDE SEQUENCE</scope>
</reference>
<protein>
    <recommendedName>
        <fullName evidence="3">YtxH domain-containing protein</fullName>
    </recommendedName>
</protein>
<sequence length="94" mass="10087">MAENEKNGGSGFLLGLLMGAVGGFVAGMVFAPKSGEETRAFILDQSREWRDKADELTSAARERMASAANEGRYAASQLRDAGGFKDLDLDDQEL</sequence>
<proteinExistence type="predicted"/>